<keyword evidence="2" id="KW-0378">Hydrolase</keyword>
<dbReference type="GO" id="GO:0052689">
    <property type="term" value="F:carboxylic ester hydrolase activity"/>
    <property type="evidence" value="ECO:0007669"/>
    <property type="project" value="TreeGrafter"/>
</dbReference>
<dbReference type="AlphaFoldDB" id="A0AAD9W3L2"/>
<name>A0AAD9W3L2_PHOAM</name>
<dbReference type="PANTHER" id="PTHR43918:SF4">
    <property type="entry name" value="CARBOXYLIC ESTER HYDROLASE"/>
    <property type="match status" value="1"/>
</dbReference>
<gene>
    <name evidence="5" type="ORF">N8I77_009846</name>
</gene>
<evidence type="ECO:0000313" key="6">
    <source>
        <dbReference type="Proteomes" id="UP001265746"/>
    </source>
</evidence>
<organism evidence="5 6">
    <name type="scientific">Phomopsis amygdali</name>
    <name type="common">Fusicoccum amygdali</name>
    <dbReference type="NCBI Taxonomy" id="1214568"/>
    <lineage>
        <taxon>Eukaryota</taxon>
        <taxon>Fungi</taxon>
        <taxon>Dikarya</taxon>
        <taxon>Ascomycota</taxon>
        <taxon>Pezizomycotina</taxon>
        <taxon>Sordariomycetes</taxon>
        <taxon>Sordariomycetidae</taxon>
        <taxon>Diaporthales</taxon>
        <taxon>Diaporthaceae</taxon>
        <taxon>Diaporthe</taxon>
    </lineage>
</organism>
<keyword evidence="6" id="KW-1185">Reference proteome</keyword>
<dbReference type="PANTHER" id="PTHR43918">
    <property type="entry name" value="ACETYLCHOLINESTERASE"/>
    <property type="match status" value="1"/>
</dbReference>
<dbReference type="SUPFAM" id="SSF53474">
    <property type="entry name" value="alpha/beta-Hydrolases"/>
    <property type="match status" value="1"/>
</dbReference>
<dbReference type="EMBL" id="JAUJFL010000005">
    <property type="protein sequence ID" value="KAK2603382.1"/>
    <property type="molecule type" value="Genomic_DNA"/>
</dbReference>
<sequence>MSARCIFLNSISAALVHQLSMARVAFPLLWAFGALVFGLAAVSFGPLQHAFTQVIAKFAVDLPYGHTSHPIVLDHSRDIRYVGSLSSYGVEHFQNIFYAEDPSGPRRFSAPVPTKPDRGSVIDATQPGAWCPQATGDVLPFTSRVTNISENCLSLRVARPQGTQASAKLPVMVWIHGGGHALGSASEVLYQPDGLVSQAAVDGRPLIFVAINYRLGFFGFATSEEMVRTKQTNAGLRDQRAAFELTAIGQSVGASDIGLQLTAFGGEDGAPFQQAILMSGAPGLNFNTRSDLVANNTAAIAKGVGCLSSNVSHSKTTLQCLREAPADLLTDLSVTASRAARPPFGEGFFYPTFDDDFLPDRPSQLVHSGRIVKGIPVIAAWVSNDGAWYASPTTSTDEDVLASFGLWLTGLSEKTKRQLLELYPLSDFQHMVHPDYDGPISPQYYRAAQLNRDLWFTCPVLDFAWHYSRHNNGNVRLYEHNSTRYTPVFESMHVPMWRVAHLSDIPYVLNVQQLGGGADNSPAQLALAKTISTRIIEVVTSGAEGTNWPRVFPSVTEDELKNEAPNQLSLQLFGGPYGNTHVTIDREDDVASAMDADGAVRLEKLFERCDLINSAEVREEIGV</sequence>
<keyword evidence="3" id="KW-0812">Transmembrane</keyword>
<keyword evidence="3" id="KW-1133">Transmembrane helix</keyword>
<dbReference type="InterPro" id="IPR002018">
    <property type="entry name" value="CarbesteraseB"/>
</dbReference>
<dbReference type="InterPro" id="IPR029058">
    <property type="entry name" value="AB_hydrolase_fold"/>
</dbReference>
<accession>A0AAD9W3L2</accession>
<evidence type="ECO:0000256" key="2">
    <source>
        <dbReference type="ARBA" id="ARBA00022801"/>
    </source>
</evidence>
<comment type="caution">
    <text evidence="5">The sequence shown here is derived from an EMBL/GenBank/DDBJ whole genome shotgun (WGS) entry which is preliminary data.</text>
</comment>
<keyword evidence="3" id="KW-0472">Membrane</keyword>
<evidence type="ECO:0000313" key="5">
    <source>
        <dbReference type="EMBL" id="KAK2603382.1"/>
    </source>
</evidence>
<dbReference type="Pfam" id="PF00135">
    <property type="entry name" value="COesterase"/>
    <property type="match status" value="1"/>
</dbReference>
<evidence type="ECO:0000259" key="4">
    <source>
        <dbReference type="Pfam" id="PF00135"/>
    </source>
</evidence>
<feature type="transmembrane region" description="Helical" evidence="3">
    <location>
        <begin position="21"/>
        <end position="44"/>
    </location>
</feature>
<evidence type="ECO:0000256" key="1">
    <source>
        <dbReference type="ARBA" id="ARBA00005964"/>
    </source>
</evidence>
<dbReference type="InterPro" id="IPR050654">
    <property type="entry name" value="AChE-related_enzymes"/>
</dbReference>
<feature type="domain" description="Carboxylesterase type B" evidence="4">
    <location>
        <begin position="89"/>
        <end position="551"/>
    </location>
</feature>
<proteinExistence type="inferred from homology"/>
<dbReference type="Proteomes" id="UP001265746">
    <property type="component" value="Unassembled WGS sequence"/>
</dbReference>
<protein>
    <recommendedName>
        <fullName evidence="4">Carboxylesterase type B domain-containing protein</fullName>
    </recommendedName>
</protein>
<comment type="similarity">
    <text evidence="1">Belongs to the type-B carboxylesterase/lipase family.</text>
</comment>
<evidence type="ECO:0000256" key="3">
    <source>
        <dbReference type="SAM" id="Phobius"/>
    </source>
</evidence>
<dbReference type="Gene3D" id="3.40.50.1820">
    <property type="entry name" value="alpha/beta hydrolase"/>
    <property type="match status" value="1"/>
</dbReference>
<reference evidence="5" key="1">
    <citation type="submission" date="2023-06" db="EMBL/GenBank/DDBJ databases">
        <authorList>
            <person name="Noh H."/>
        </authorList>
    </citation>
    <scope>NUCLEOTIDE SEQUENCE</scope>
    <source>
        <strain evidence="5">DUCC20226</strain>
    </source>
</reference>